<organism evidence="2 3">
    <name type="scientific">Alkalibacterium iburiense</name>
    <dbReference type="NCBI Taxonomy" id="290589"/>
    <lineage>
        <taxon>Bacteria</taxon>
        <taxon>Bacillati</taxon>
        <taxon>Bacillota</taxon>
        <taxon>Bacilli</taxon>
        <taxon>Lactobacillales</taxon>
        <taxon>Carnobacteriaceae</taxon>
        <taxon>Alkalibacterium</taxon>
    </lineage>
</organism>
<dbReference type="Gene3D" id="3.90.1150.200">
    <property type="match status" value="1"/>
</dbReference>
<keyword evidence="3" id="KW-1185">Reference proteome</keyword>
<dbReference type="EMBL" id="BAAACW010000006">
    <property type="protein sequence ID" value="GAA0351205.1"/>
    <property type="molecule type" value="Genomic_DNA"/>
</dbReference>
<evidence type="ECO:0000313" key="2">
    <source>
        <dbReference type="EMBL" id="GAA0351205.1"/>
    </source>
</evidence>
<gene>
    <name evidence="2" type="ORF">GCM10008932_00470</name>
</gene>
<reference evidence="2 3" key="1">
    <citation type="journal article" date="2019" name="Int. J. Syst. Evol. Microbiol.">
        <title>The Global Catalogue of Microorganisms (GCM) 10K type strain sequencing project: providing services to taxonomists for standard genome sequencing and annotation.</title>
        <authorList>
            <consortium name="The Broad Institute Genomics Platform"/>
            <consortium name="The Broad Institute Genome Sequencing Center for Infectious Disease"/>
            <person name="Wu L."/>
            <person name="Ma J."/>
        </authorList>
    </citation>
    <scope>NUCLEOTIDE SEQUENCE [LARGE SCALE GENOMIC DNA]</scope>
    <source>
        <strain evidence="2 3">JCM 12662</strain>
    </source>
</reference>
<proteinExistence type="predicted"/>
<dbReference type="InterPro" id="IPR014922">
    <property type="entry name" value="YdhG-like"/>
</dbReference>
<dbReference type="Pfam" id="PF08818">
    <property type="entry name" value="DUF1801"/>
    <property type="match status" value="1"/>
</dbReference>
<evidence type="ECO:0000259" key="1">
    <source>
        <dbReference type="Pfam" id="PF08818"/>
    </source>
</evidence>
<protein>
    <recommendedName>
        <fullName evidence="1">YdhG-like domain-containing protein</fullName>
    </recommendedName>
</protein>
<accession>A0ABN0X0F6</accession>
<dbReference type="Proteomes" id="UP001501166">
    <property type="component" value="Unassembled WGS sequence"/>
</dbReference>
<dbReference type="RefSeq" id="WP_343752786.1">
    <property type="nucleotide sequence ID" value="NZ_BAAACW010000006.1"/>
</dbReference>
<feature type="domain" description="YdhG-like" evidence="1">
    <location>
        <begin position="20"/>
        <end position="114"/>
    </location>
</feature>
<evidence type="ECO:0000313" key="3">
    <source>
        <dbReference type="Proteomes" id="UP001501166"/>
    </source>
</evidence>
<dbReference type="SUPFAM" id="SSF159888">
    <property type="entry name" value="YdhG-like"/>
    <property type="match status" value="1"/>
</dbReference>
<name>A0ABN0X0F6_9LACT</name>
<comment type="caution">
    <text evidence="2">The sequence shown here is derived from an EMBL/GenBank/DDBJ whole genome shotgun (WGS) entry which is preliminary data.</text>
</comment>
<sequence>MHYDATDPNHYLSLLEEDWRKDKLLDVRQLILSYAPELEESIRYKMLNFGKGESYVFALTAQKHYVSLYVGSIEKIDQSDVLLAGYNYGKGCIRIRKTIDIDQTELERFIQKTVNLWRAGEDIDC</sequence>